<dbReference type="NCBIfam" id="TIGR03342">
    <property type="entry name" value="dsrC_tusE_dsvC"/>
    <property type="match status" value="1"/>
</dbReference>
<gene>
    <name evidence="4" type="primary">tusE_3</name>
    <name evidence="4" type="ORF">CODIS_07570</name>
</gene>
<dbReference type="EC" id="2.8.1.-" evidence="4"/>
<accession>A0A7Z0VP16</accession>
<dbReference type="PANTHER" id="PTHR37010">
    <property type="entry name" value="SULFURTRANSFERASE TUSE"/>
    <property type="match status" value="1"/>
</dbReference>
<comment type="similarity">
    <text evidence="2">Belongs to the DsrC/TusE family.</text>
</comment>
<reference evidence="4 5" key="1">
    <citation type="submission" date="2016-06" db="EMBL/GenBank/DDBJ databases">
        <title>Genome sequence of endosymbiont of Candidatus Endolucinida thiodiazotropha.</title>
        <authorList>
            <person name="Poehlein A."/>
            <person name="Koenig S."/>
            <person name="Heiden S.E."/>
            <person name="Thuermer A."/>
            <person name="Voget S."/>
            <person name="Daniel R."/>
            <person name="Markert S."/>
            <person name="Gros O."/>
            <person name="Schweder T."/>
        </authorList>
    </citation>
    <scope>NUCLEOTIDE SEQUENCE [LARGE SCALE GENOMIC DNA]</scope>
    <source>
        <strain evidence="4 5">COS</strain>
    </source>
</reference>
<dbReference type="InterPro" id="IPR007453">
    <property type="entry name" value="DsrC/TusE"/>
</dbReference>
<keyword evidence="4" id="KW-0808">Transferase</keyword>
<evidence type="ECO:0000256" key="3">
    <source>
        <dbReference type="ARBA" id="ARBA00022490"/>
    </source>
</evidence>
<evidence type="ECO:0000313" key="5">
    <source>
        <dbReference type="Proteomes" id="UP000094769"/>
    </source>
</evidence>
<keyword evidence="5" id="KW-1185">Reference proteome</keyword>
<evidence type="ECO:0000313" key="4">
    <source>
        <dbReference type="EMBL" id="ODJ89144.1"/>
    </source>
</evidence>
<dbReference type="AlphaFoldDB" id="A0A7Z0VP16"/>
<protein>
    <submittedName>
        <fullName evidence="4">Sulfurtransferase TusE</fullName>
        <ecNumber evidence="4">2.8.1.-</ecNumber>
    </submittedName>
</protein>
<dbReference type="PANTHER" id="PTHR37010:SF1">
    <property type="entry name" value="SULFURTRANSFERASE TUSE"/>
    <property type="match status" value="1"/>
</dbReference>
<comment type="caution">
    <text evidence="4">The sequence shown here is derived from an EMBL/GenBank/DDBJ whole genome shotgun (WGS) entry which is preliminary data.</text>
</comment>
<evidence type="ECO:0000256" key="2">
    <source>
        <dbReference type="ARBA" id="ARBA00005718"/>
    </source>
</evidence>
<dbReference type="Pfam" id="PF04358">
    <property type="entry name" value="DsrC"/>
    <property type="match status" value="1"/>
</dbReference>
<keyword evidence="3" id="KW-0963">Cytoplasm</keyword>
<dbReference type="GO" id="GO:0097163">
    <property type="term" value="F:sulfur carrier activity"/>
    <property type="evidence" value="ECO:0007669"/>
    <property type="project" value="TreeGrafter"/>
</dbReference>
<dbReference type="GO" id="GO:0002143">
    <property type="term" value="P:tRNA wobble position uridine thiolation"/>
    <property type="evidence" value="ECO:0007669"/>
    <property type="project" value="TreeGrafter"/>
</dbReference>
<name>A0A7Z0VP16_9GAMM</name>
<dbReference type="InterPro" id="IPR025526">
    <property type="entry name" value="DsrC-like_dom_sf"/>
</dbReference>
<organism evidence="4 5">
    <name type="scientific">Candidatus Thiodiazotropha endolucinida</name>
    <dbReference type="NCBI Taxonomy" id="1655433"/>
    <lineage>
        <taxon>Bacteria</taxon>
        <taxon>Pseudomonadati</taxon>
        <taxon>Pseudomonadota</taxon>
        <taxon>Gammaproteobacteria</taxon>
        <taxon>Chromatiales</taxon>
        <taxon>Sedimenticolaceae</taxon>
        <taxon>Candidatus Thiodiazotropha</taxon>
    </lineage>
</organism>
<dbReference type="GO" id="GO:0016740">
    <property type="term" value="F:transferase activity"/>
    <property type="evidence" value="ECO:0007669"/>
    <property type="project" value="UniProtKB-KW"/>
</dbReference>
<evidence type="ECO:0000256" key="1">
    <source>
        <dbReference type="ARBA" id="ARBA00004496"/>
    </source>
</evidence>
<dbReference type="InterPro" id="IPR042072">
    <property type="entry name" value="DsrC-like_C"/>
</dbReference>
<dbReference type="InterPro" id="IPR043163">
    <property type="entry name" value="DsrC-like_N"/>
</dbReference>
<dbReference type="GO" id="GO:0005737">
    <property type="term" value="C:cytoplasm"/>
    <property type="evidence" value="ECO:0007669"/>
    <property type="project" value="UniProtKB-SubCell"/>
</dbReference>
<comment type="subcellular location">
    <subcellularLocation>
        <location evidence="1">Cytoplasm</location>
    </subcellularLocation>
</comment>
<dbReference type="SUPFAM" id="SSF69721">
    <property type="entry name" value="DsrC, the gamma subunit of dissimilatory sulfite reductase"/>
    <property type="match status" value="1"/>
</dbReference>
<dbReference type="Proteomes" id="UP000094769">
    <property type="component" value="Unassembled WGS sequence"/>
</dbReference>
<dbReference type="Gene3D" id="3.30.1420.10">
    <property type="match status" value="1"/>
</dbReference>
<sequence length="180" mass="20931">MVIETYYIQYLLSIKELIYINIGLENHRFILLFLKDNNNKKHGKMHTKETNMRLEHPDIADPLEAVKANRTIEVDGRMIAIDDEGYLIDFDDWSPAVTEALAEAAGVKLTEEHWLLIDFLHRFYKEYEIAPEIPILARNLCKDQNDCRWTKRYIETLFPGGAKMACRFAGLTRPVGRSCL</sequence>
<proteinExistence type="inferred from homology"/>
<dbReference type="Gene3D" id="1.10.10.370">
    <property type="entry name" value="DsrC-like protein, C-terminal domain"/>
    <property type="match status" value="1"/>
</dbReference>
<dbReference type="EMBL" id="MARB01000003">
    <property type="protein sequence ID" value="ODJ89144.1"/>
    <property type="molecule type" value="Genomic_DNA"/>
</dbReference>